<protein>
    <submittedName>
        <fullName evidence="2">Uncharacterized protein</fullName>
    </submittedName>
</protein>
<keyword evidence="1" id="KW-0472">Membrane</keyword>
<gene>
    <name evidence="2" type="ORF">AS52_03434</name>
</gene>
<keyword evidence="1" id="KW-0812">Transmembrane</keyword>
<name>A0A806UBD2_PRIMG</name>
<dbReference type="Proteomes" id="UP000036410">
    <property type="component" value="Chromosome"/>
</dbReference>
<dbReference type="RefSeq" id="WP_028414570.1">
    <property type="nucleotide sequence ID" value="NZ_CP010586.1"/>
</dbReference>
<keyword evidence="1" id="KW-1133">Transmembrane helix</keyword>
<evidence type="ECO:0000313" key="3">
    <source>
        <dbReference type="Proteomes" id="UP000036410"/>
    </source>
</evidence>
<dbReference type="EMBL" id="CP010586">
    <property type="protein sequence ID" value="AKP78395.1"/>
    <property type="molecule type" value="Genomic_DNA"/>
</dbReference>
<accession>A0A806UBD2</accession>
<sequence length="72" mass="7905">MVKNLPLLMAILLIGVSSSLISGSINLSGSIEWIFFIISLIANITAVIGLSLHVFLYLPMKKAEKNLKETFK</sequence>
<evidence type="ECO:0000256" key="1">
    <source>
        <dbReference type="SAM" id="Phobius"/>
    </source>
</evidence>
<organism evidence="2 3">
    <name type="scientific">Priestia megaterium Q3</name>
    <dbReference type="NCBI Taxonomy" id="1452722"/>
    <lineage>
        <taxon>Bacteria</taxon>
        <taxon>Bacillati</taxon>
        <taxon>Bacillota</taxon>
        <taxon>Bacilli</taxon>
        <taxon>Bacillales</taxon>
        <taxon>Bacillaceae</taxon>
        <taxon>Priestia</taxon>
    </lineage>
</organism>
<feature type="transmembrane region" description="Helical" evidence="1">
    <location>
        <begin position="33"/>
        <end position="58"/>
    </location>
</feature>
<dbReference type="GeneID" id="48013903"/>
<reference evidence="2 3" key="1">
    <citation type="submission" date="2015-01" db="EMBL/GenBank/DDBJ databases">
        <title>Genome sequence of bacillus megaterium Q3.</title>
        <authorList>
            <person name="Wang Y."/>
            <person name="Luo K."/>
            <person name="Bai L."/>
            <person name="Luo F."/>
        </authorList>
    </citation>
    <scope>NUCLEOTIDE SEQUENCE [LARGE SCALE GENOMIC DNA]</scope>
    <source>
        <strain evidence="2 3">Q3</strain>
    </source>
</reference>
<evidence type="ECO:0000313" key="2">
    <source>
        <dbReference type="EMBL" id="AKP78395.1"/>
    </source>
</evidence>
<proteinExistence type="predicted"/>
<dbReference type="AlphaFoldDB" id="A0A806UBD2"/>